<dbReference type="InterPro" id="IPR000914">
    <property type="entry name" value="SBP_5_dom"/>
</dbReference>
<dbReference type="EMBL" id="BAAATD010000002">
    <property type="protein sequence ID" value="GAA2585715.1"/>
    <property type="molecule type" value="Genomic_DNA"/>
</dbReference>
<dbReference type="SUPFAM" id="SSF53850">
    <property type="entry name" value="Periplasmic binding protein-like II"/>
    <property type="match status" value="1"/>
</dbReference>
<protein>
    <submittedName>
        <fullName evidence="6">ABC transporter substrate-binding protein</fullName>
    </submittedName>
</protein>
<dbReference type="Gene3D" id="3.40.190.10">
    <property type="entry name" value="Periplasmic binding protein-like II"/>
    <property type="match status" value="1"/>
</dbReference>
<evidence type="ECO:0000256" key="2">
    <source>
        <dbReference type="ARBA" id="ARBA00005695"/>
    </source>
</evidence>
<proteinExistence type="inferred from homology"/>
<keyword evidence="4" id="KW-0732">Signal</keyword>
<dbReference type="PIRSF" id="PIRSF002741">
    <property type="entry name" value="MppA"/>
    <property type="match status" value="1"/>
</dbReference>
<dbReference type="PANTHER" id="PTHR30290">
    <property type="entry name" value="PERIPLASMIC BINDING COMPONENT OF ABC TRANSPORTER"/>
    <property type="match status" value="1"/>
</dbReference>
<comment type="similarity">
    <text evidence="2">Belongs to the bacterial solute-binding protein 5 family.</text>
</comment>
<feature type="domain" description="Solute-binding protein family 5" evidence="5">
    <location>
        <begin position="72"/>
        <end position="429"/>
    </location>
</feature>
<dbReference type="InterPro" id="IPR030678">
    <property type="entry name" value="Peptide/Ni-bd"/>
</dbReference>
<accession>A0ABN3PH74</accession>
<name>A0ABN3PH74_9ACTN</name>
<dbReference type="PANTHER" id="PTHR30290:SF10">
    <property type="entry name" value="PERIPLASMIC OLIGOPEPTIDE-BINDING PROTEIN-RELATED"/>
    <property type="match status" value="1"/>
</dbReference>
<evidence type="ECO:0000256" key="3">
    <source>
        <dbReference type="ARBA" id="ARBA00022448"/>
    </source>
</evidence>
<gene>
    <name evidence="6" type="ORF">GCM10010411_18030</name>
</gene>
<comment type="subcellular location">
    <subcellularLocation>
        <location evidence="1">Cell envelope</location>
    </subcellularLocation>
</comment>
<keyword evidence="3" id="KW-0813">Transport</keyword>
<dbReference type="CDD" id="cd08492">
    <property type="entry name" value="PBP2_NikA_DppA_OppA_like_15"/>
    <property type="match status" value="1"/>
</dbReference>
<evidence type="ECO:0000256" key="1">
    <source>
        <dbReference type="ARBA" id="ARBA00004196"/>
    </source>
</evidence>
<sequence>MGAALLLASAACSAETGGAAAGGPPRNGGTLRLAIDKEPECLDPHQSPTESGRMLARPVVDSLVYQDRRGRFHPWLATRWTVSPDQLTYTFHLRRDVTFTDGTRFDAAAVVANLDHVVAPETKSLLAAGLISSYRSARAADAHTVEVTLKKPDSGFLGALALPNLGIESPKTLKDSAASLCAKIVGTGPFRTERGLVPQQGIEYVKNPAYDWAPGSSSHTGPARLDRVEVKVAPDNAARFGALTSGQVDAVTALSPTNVRTMKNMAGFTLHSVPYPGVNYSYWPNTANGPLADPVVRKAVRTGINWAQIVKNVYFGVYEGARGVLSPATPGSDPSLAGAYAHDQAAAGRLLDKAGWTARDAAGFRTKNGKRLTVRHLWSDGSIANLAVQVQSAAKQLGVEFVEQNVDGGTFVKRLLAGDYELIDTSFSQPGPEVLRVLFGAENIPTPERGVSNNMARYDSPAVQAAFDRALKARDQAAQFRVYAEVQRRVTEDAAVFPIYAPLSTLSARSTVRAVEFAADGSPSFYGLWLAS</sequence>
<dbReference type="Pfam" id="PF00496">
    <property type="entry name" value="SBP_bac_5"/>
    <property type="match status" value="1"/>
</dbReference>
<comment type="caution">
    <text evidence="6">The sequence shown here is derived from an EMBL/GenBank/DDBJ whole genome shotgun (WGS) entry which is preliminary data.</text>
</comment>
<evidence type="ECO:0000259" key="5">
    <source>
        <dbReference type="Pfam" id="PF00496"/>
    </source>
</evidence>
<keyword evidence="7" id="KW-1185">Reference proteome</keyword>
<evidence type="ECO:0000313" key="7">
    <source>
        <dbReference type="Proteomes" id="UP001501509"/>
    </source>
</evidence>
<evidence type="ECO:0000256" key="4">
    <source>
        <dbReference type="ARBA" id="ARBA00022729"/>
    </source>
</evidence>
<dbReference type="Proteomes" id="UP001501509">
    <property type="component" value="Unassembled WGS sequence"/>
</dbReference>
<reference evidence="6 7" key="1">
    <citation type="journal article" date="2019" name="Int. J. Syst. Evol. Microbiol.">
        <title>The Global Catalogue of Microorganisms (GCM) 10K type strain sequencing project: providing services to taxonomists for standard genome sequencing and annotation.</title>
        <authorList>
            <consortium name="The Broad Institute Genomics Platform"/>
            <consortium name="The Broad Institute Genome Sequencing Center for Infectious Disease"/>
            <person name="Wu L."/>
            <person name="Ma J."/>
        </authorList>
    </citation>
    <scope>NUCLEOTIDE SEQUENCE [LARGE SCALE GENOMIC DNA]</scope>
    <source>
        <strain evidence="6 7">JCM 6833</strain>
    </source>
</reference>
<evidence type="ECO:0000313" key="6">
    <source>
        <dbReference type="EMBL" id="GAA2585715.1"/>
    </source>
</evidence>
<dbReference type="Gene3D" id="3.10.105.10">
    <property type="entry name" value="Dipeptide-binding Protein, Domain 3"/>
    <property type="match status" value="1"/>
</dbReference>
<dbReference type="InterPro" id="IPR039424">
    <property type="entry name" value="SBP_5"/>
</dbReference>
<organism evidence="6 7">
    <name type="scientific">Actinomadura fulvescens</name>
    <dbReference type="NCBI Taxonomy" id="46160"/>
    <lineage>
        <taxon>Bacteria</taxon>
        <taxon>Bacillati</taxon>
        <taxon>Actinomycetota</taxon>
        <taxon>Actinomycetes</taxon>
        <taxon>Streptosporangiales</taxon>
        <taxon>Thermomonosporaceae</taxon>
        <taxon>Actinomadura</taxon>
    </lineage>
</organism>